<organism evidence="3 4">
    <name type="scientific">Methylophilus flavus</name>
    <dbReference type="NCBI Taxonomy" id="640084"/>
    <lineage>
        <taxon>Bacteria</taxon>
        <taxon>Pseudomonadati</taxon>
        <taxon>Pseudomonadota</taxon>
        <taxon>Betaproteobacteria</taxon>
        <taxon>Nitrosomonadales</taxon>
        <taxon>Methylophilaceae</taxon>
        <taxon>Methylophilus</taxon>
    </lineage>
</organism>
<reference evidence="4" key="1">
    <citation type="journal article" date="2019" name="Int. J. Syst. Evol. Microbiol.">
        <title>The Global Catalogue of Microorganisms (GCM) 10K type strain sequencing project: providing services to taxonomists for standard genome sequencing and annotation.</title>
        <authorList>
            <consortium name="The Broad Institute Genomics Platform"/>
            <consortium name="The Broad Institute Genome Sequencing Center for Infectious Disease"/>
            <person name="Wu L."/>
            <person name="Ma J."/>
        </authorList>
    </citation>
    <scope>NUCLEOTIDE SEQUENCE [LARGE SCALE GENOMIC DNA]</scope>
    <source>
        <strain evidence="4">CCUG 58411</strain>
    </source>
</reference>
<feature type="transmembrane region" description="Helical" evidence="1">
    <location>
        <begin position="12"/>
        <end position="33"/>
    </location>
</feature>
<dbReference type="Proteomes" id="UP001597206">
    <property type="component" value="Unassembled WGS sequence"/>
</dbReference>
<comment type="caution">
    <text evidence="3">The sequence shown here is derived from an EMBL/GenBank/DDBJ whole genome shotgun (WGS) entry which is preliminary data.</text>
</comment>
<feature type="domain" description="Methanolan biosynthesis EpsI" evidence="2">
    <location>
        <begin position="18"/>
        <end position="227"/>
    </location>
</feature>
<dbReference type="NCBIfam" id="TIGR02914">
    <property type="entry name" value="EpsI_fam"/>
    <property type="match status" value="1"/>
</dbReference>
<accession>A0ABW3P9T3</accession>
<name>A0ABW3P9T3_9PROT</name>
<keyword evidence="4" id="KW-1185">Reference proteome</keyword>
<dbReference type="EMBL" id="JBHTLN010000001">
    <property type="protein sequence ID" value="MFD1121333.1"/>
    <property type="molecule type" value="Genomic_DNA"/>
</dbReference>
<evidence type="ECO:0000259" key="2">
    <source>
        <dbReference type="Pfam" id="PF11984"/>
    </source>
</evidence>
<evidence type="ECO:0000256" key="1">
    <source>
        <dbReference type="SAM" id="Phobius"/>
    </source>
</evidence>
<dbReference type="Pfam" id="PF11984">
    <property type="entry name" value="DUF3485"/>
    <property type="match status" value="1"/>
</dbReference>
<sequence>MRDLIHKLPNVQMRPAIVLLVLSICVLIIAIGMKPVTNYANSASDLENNIPKEFADWKLAPQLIPQVSLVSDNNLQNQIYDDVLMRTYINKSGAKVMLALAYVKEQRQDVKVHQPDICYPAQGYQLLQSQLSTFDIATNQSPIVGKNQIYISSSHREAVSYWIRVGDGAFLSGLQMRLKIIKDGLFKQRFDDGMLVRVSSELQSDADTEKLFNLHEQFLNDLTSSVTAKNLKLLVPAAI</sequence>
<keyword evidence="1" id="KW-0472">Membrane</keyword>
<dbReference type="InterPro" id="IPR014263">
    <property type="entry name" value="Methanolan_biosynth_EpsI"/>
</dbReference>
<keyword evidence="1" id="KW-0812">Transmembrane</keyword>
<evidence type="ECO:0000313" key="4">
    <source>
        <dbReference type="Proteomes" id="UP001597206"/>
    </source>
</evidence>
<proteinExistence type="predicted"/>
<dbReference type="RefSeq" id="WP_379029970.1">
    <property type="nucleotide sequence ID" value="NZ_JBHTLN010000001.1"/>
</dbReference>
<gene>
    <name evidence="3" type="primary">epsI</name>
    <name evidence="3" type="ORF">ACFQ2T_02370</name>
</gene>
<evidence type="ECO:0000313" key="3">
    <source>
        <dbReference type="EMBL" id="MFD1121333.1"/>
    </source>
</evidence>
<protein>
    <submittedName>
        <fullName evidence="3">Exosortase C-terminal domain/associated protein EpsI</fullName>
    </submittedName>
</protein>
<keyword evidence="1" id="KW-1133">Transmembrane helix</keyword>